<evidence type="ECO:0000313" key="2">
    <source>
        <dbReference type="EMBL" id="JAD21110.1"/>
    </source>
</evidence>
<dbReference type="AlphaFoldDB" id="A0A0A8Y7J7"/>
<feature type="chain" id="PRO_5002059609" evidence="1">
    <location>
        <begin position="22"/>
        <end position="277"/>
    </location>
</feature>
<reference evidence="2" key="2">
    <citation type="journal article" date="2015" name="Data Brief">
        <title>Shoot transcriptome of the giant reed, Arundo donax.</title>
        <authorList>
            <person name="Barrero R.A."/>
            <person name="Guerrero F.D."/>
            <person name="Moolhuijzen P."/>
            <person name="Goolsby J.A."/>
            <person name="Tidwell J."/>
            <person name="Bellgard S.E."/>
            <person name="Bellgard M.I."/>
        </authorList>
    </citation>
    <scope>NUCLEOTIDE SEQUENCE</scope>
    <source>
        <tissue evidence="2">Shoot tissue taken approximately 20 cm above the soil surface</tissue>
    </source>
</reference>
<keyword evidence="1" id="KW-0732">Signal</keyword>
<proteinExistence type="predicted"/>
<evidence type="ECO:0000256" key="1">
    <source>
        <dbReference type="SAM" id="SignalP"/>
    </source>
</evidence>
<sequence>MWHHNCHSLTCFLSGLIHIRWFDTHKVPEEVCKSSSARFLLPLLYWVEHKQWPPPLHAEGVTDQSTMISVQGPLFESEQGGIQPKTPWPSVCRESELHHDSKISDGVISILCTCLSDCKLYTENAMELENSGEMLLSLLLTTPSEAVAIHTLAQSVEAIHYSACAQYLRLEFAHLGKHRSASVTLPTEIFWLCEERSEPETIMLNSIDLLFKDTDKEEQFILLNGTTKEAAVLVTAKHSMVIIYEIQPLLKNKKISEISVPCITILLELCGSGRYQI</sequence>
<protein>
    <submittedName>
        <fullName evidence="2">Uncharacterized protein</fullName>
    </submittedName>
</protein>
<accession>A0A0A8Y7J7</accession>
<organism evidence="2">
    <name type="scientific">Arundo donax</name>
    <name type="common">Giant reed</name>
    <name type="synonym">Donax arundinaceus</name>
    <dbReference type="NCBI Taxonomy" id="35708"/>
    <lineage>
        <taxon>Eukaryota</taxon>
        <taxon>Viridiplantae</taxon>
        <taxon>Streptophyta</taxon>
        <taxon>Embryophyta</taxon>
        <taxon>Tracheophyta</taxon>
        <taxon>Spermatophyta</taxon>
        <taxon>Magnoliopsida</taxon>
        <taxon>Liliopsida</taxon>
        <taxon>Poales</taxon>
        <taxon>Poaceae</taxon>
        <taxon>PACMAD clade</taxon>
        <taxon>Arundinoideae</taxon>
        <taxon>Arundineae</taxon>
        <taxon>Arundo</taxon>
    </lineage>
</organism>
<reference evidence="2" key="1">
    <citation type="submission" date="2014-09" db="EMBL/GenBank/DDBJ databases">
        <authorList>
            <person name="Magalhaes I.L.F."/>
            <person name="Oliveira U."/>
            <person name="Santos F.R."/>
            <person name="Vidigal T.H.D.A."/>
            <person name="Brescovit A.D."/>
            <person name="Santos A.J."/>
        </authorList>
    </citation>
    <scope>NUCLEOTIDE SEQUENCE</scope>
    <source>
        <tissue evidence="2">Shoot tissue taken approximately 20 cm above the soil surface</tissue>
    </source>
</reference>
<dbReference type="EMBL" id="GBRH01276785">
    <property type="protein sequence ID" value="JAD21110.1"/>
    <property type="molecule type" value="Transcribed_RNA"/>
</dbReference>
<name>A0A0A8Y7J7_ARUDO</name>
<feature type="signal peptide" evidence="1">
    <location>
        <begin position="1"/>
        <end position="21"/>
    </location>
</feature>